<gene>
    <name evidence="1" type="ORF">S01H4_42047</name>
</gene>
<dbReference type="AlphaFoldDB" id="X1C6E6"/>
<protein>
    <submittedName>
        <fullName evidence="1">Uncharacterized protein</fullName>
    </submittedName>
</protein>
<sequence length="210" mass="23433">GIVAIILAALVVRTMSTGDEADGGDGWLNTSIEAGIKLRILPIYTIYVFLDMDVEILGFKRPDLLNLEWPIFGSPQALSWENYSEEVNIGYTGINAFCIPDESLENGVKVENLSTEEWSYIGSANIFVVRDPQTPYVMELLPPTVQIGPVVEVSAEASEDEVREDHNVRELVTTVEDVEIKIVAPDLLIMSIEYRIPNKLDLYARMTLNN</sequence>
<evidence type="ECO:0000313" key="1">
    <source>
        <dbReference type="EMBL" id="GAH03646.1"/>
    </source>
</evidence>
<reference evidence="1" key="1">
    <citation type="journal article" date="2014" name="Front. Microbiol.">
        <title>High frequency of phylogenetically diverse reductive dehalogenase-homologous genes in deep subseafloor sedimentary metagenomes.</title>
        <authorList>
            <person name="Kawai M."/>
            <person name="Futagami T."/>
            <person name="Toyoda A."/>
            <person name="Takaki Y."/>
            <person name="Nishi S."/>
            <person name="Hori S."/>
            <person name="Arai W."/>
            <person name="Tsubouchi T."/>
            <person name="Morono Y."/>
            <person name="Uchiyama I."/>
            <person name="Ito T."/>
            <person name="Fujiyama A."/>
            <person name="Inagaki F."/>
            <person name="Takami H."/>
        </authorList>
    </citation>
    <scope>NUCLEOTIDE SEQUENCE</scope>
    <source>
        <strain evidence="1">Expedition CK06-06</strain>
    </source>
</reference>
<accession>X1C6E6</accession>
<name>X1C6E6_9ZZZZ</name>
<dbReference type="EMBL" id="BART01023050">
    <property type="protein sequence ID" value="GAH03646.1"/>
    <property type="molecule type" value="Genomic_DNA"/>
</dbReference>
<comment type="caution">
    <text evidence="1">The sequence shown here is derived from an EMBL/GenBank/DDBJ whole genome shotgun (WGS) entry which is preliminary data.</text>
</comment>
<organism evidence="1">
    <name type="scientific">marine sediment metagenome</name>
    <dbReference type="NCBI Taxonomy" id="412755"/>
    <lineage>
        <taxon>unclassified sequences</taxon>
        <taxon>metagenomes</taxon>
        <taxon>ecological metagenomes</taxon>
    </lineage>
</organism>
<proteinExistence type="predicted"/>
<feature type="non-terminal residue" evidence="1">
    <location>
        <position position="1"/>
    </location>
</feature>